<dbReference type="EMBL" id="JACHMO010000001">
    <property type="protein sequence ID" value="MBB5801023.1"/>
    <property type="molecule type" value="Genomic_DNA"/>
</dbReference>
<evidence type="ECO:0000313" key="3">
    <source>
        <dbReference type="Proteomes" id="UP000552097"/>
    </source>
</evidence>
<gene>
    <name evidence="2" type="ORF">F4560_000791</name>
</gene>
<keyword evidence="3" id="KW-1185">Reference proteome</keyword>
<dbReference type="Proteomes" id="UP000552097">
    <property type="component" value="Unassembled WGS sequence"/>
</dbReference>
<evidence type="ECO:0000313" key="2">
    <source>
        <dbReference type="EMBL" id="MBB5801023.1"/>
    </source>
</evidence>
<accession>A0A7W9HFJ0</accession>
<evidence type="ECO:0000256" key="1">
    <source>
        <dbReference type="SAM" id="MobiDB-lite"/>
    </source>
</evidence>
<proteinExistence type="predicted"/>
<evidence type="ECO:0008006" key="4">
    <source>
        <dbReference type="Google" id="ProtNLM"/>
    </source>
</evidence>
<feature type="compositionally biased region" description="Basic and acidic residues" evidence="1">
    <location>
        <begin position="68"/>
        <end position="83"/>
    </location>
</feature>
<dbReference type="AlphaFoldDB" id="A0A7W9HFJ0"/>
<protein>
    <recommendedName>
        <fullName evidence="4">Excreted virulence factor EspC (Type VII ESX diderm)</fullName>
    </recommendedName>
</protein>
<reference evidence="2 3" key="1">
    <citation type="submission" date="2020-08" db="EMBL/GenBank/DDBJ databases">
        <title>Sequencing the genomes of 1000 actinobacteria strains.</title>
        <authorList>
            <person name="Klenk H.-P."/>
        </authorList>
    </citation>
    <scope>NUCLEOTIDE SEQUENCE [LARGE SCALE GENOMIC DNA]</scope>
    <source>
        <strain evidence="2 3">DSM 45486</strain>
    </source>
</reference>
<sequence length="83" mass="8804">MDDGYSVVTEALTSHARGLDELGDELRAAADTAQTMLTGDALGQAGTEFTTSVALLVRAAQQAMASGNHRDDRYGDQDPAYRD</sequence>
<comment type="caution">
    <text evidence="2">The sequence shown here is derived from an EMBL/GenBank/DDBJ whole genome shotgun (WGS) entry which is preliminary data.</text>
</comment>
<dbReference type="RefSeq" id="WP_184916330.1">
    <property type="nucleotide sequence ID" value="NZ_JACHMO010000001.1"/>
</dbReference>
<organism evidence="2 3">
    <name type="scientific">Saccharothrix ecbatanensis</name>
    <dbReference type="NCBI Taxonomy" id="1105145"/>
    <lineage>
        <taxon>Bacteria</taxon>
        <taxon>Bacillati</taxon>
        <taxon>Actinomycetota</taxon>
        <taxon>Actinomycetes</taxon>
        <taxon>Pseudonocardiales</taxon>
        <taxon>Pseudonocardiaceae</taxon>
        <taxon>Saccharothrix</taxon>
    </lineage>
</organism>
<feature type="region of interest" description="Disordered" evidence="1">
    <location>
        <begin position="63"/>
        <end position="83"/>
    </location>
</feature>
<name>A0A7W9HFJ0_9PSEU</name>